<proteinExistence type="predicted"/>
<dbReference type="HOGENOM" id="CLU_103262_1_0_6"/>
<evidence type="ECO:0000313" key="2">
    <source>
        <dbReference type="EMBL" id="BAN46596.1"/>
    </source>
</evidence>
<dbReference type="STRING" id="1245471.PCA10_08640"/>
<reference evidence="2 3" key="1">
    <citation type="journal article" date="2013" name="Genome Announc.">
        <title>Complete Genome Sequence of the Carbazole Degrader Pseudomonas resinovorans Strain CA10 (NBRC 106553).</title>
        <authorList>
            <person name="Shintani M."/>
            <person name="Hosoyama A."/>
            <person name="Ohji S."/>
            <person name="Tsuchikane K."/>
            <person name="Takarada H."/>
            <person name="Yamazoe A."/>
            <person name="Fujita N."/>
            <person name="Nojiri H."/>
        </authorList>
    </citation>
    <scope>NUCLEOTIDE SEQUENCE [LARGE SCALE GENOMIC DNA]</scope>
    <source>
        <strain evidence="2 3">NBRC 106553</strain>
    </source>
</reference>
<protein>
    <recommendedName>
        <fullName evidence="1">Spore coat protein U/FanG domain-containing protein</fullName>
    </recommendedName>
</protein>
<dbReference type="KEGG" id="pre:PCA10_08640"/>
<keyword evidence="3" id="KW-1185">Reference proteome</keyword>
<dbReference type="Pfam" id="PF05229">
    <property type="entry name" value="SCPU"/>
    <property type="match status" value="1"/>
</dbReference>
<dbReference type="eggNOG" id="COG5430">
    <property type="taxonomic scope" value="Bacteria"/>
</dbReference>
<dbReference type="OrthoDB" id="6505076at2"/>
<dbReference type="InterPro" id="IPR053167">
    <property type="entry name" value="Spore_coat_component"/>
</dbReference>
<evidence type="ECO:0000259" key="1">
    <source>
        <dbReference type="Pfam" id="PF05229"/>
    </source>
</evidence>
<dbReference type="PANTHER" id="PTHR37089">
    <property type="entry name" value="PROTEIN U-RELATED"/>
    <property type="match status" value="1"/>
</dbReference>
<gene>
    <name evidence="2" type="ORF">PCA10_08640</name>
</gene>
<organism evidence="2 3">
    <name type="scientific">Metapseudomonas resinovorans NBRC 106553</name>
    <dbReference type="NCBI Taxonomy" id="1245471"/>
    <lineage>
        <taxon>Bacteria</taxon>
        <taxon>Pseudomonadati</taxon>
        <taxon>Pseudomonadota</taxon>
        <taxon>Gammaproteobacteria</taxon>
        <taxon>Pseudomonadales</taxon>
        <taxon>Pseudomonadaceae</taxon>
        <taxon>Metapseudomonas</taxon>
    </lineage>
</organism>
<dbReference type="PATRIC" id="fig|1245471.3.peg.868"/>
<feature type="domain" description="Spore coat protein U/FanG" evidence="1">
    <location>
        <begin position="17"/>
        <end position="158"/>
    </location>
</feature>
<accession>S6ARH0</accession>
<sequence>MVLMTAPACGFAATKSATIGFSAEVLPACSIGGTAPGNQGQFGTLDFGSHFSLSSVINLASTVGNGSLRVNCLTGTPYRVLMSGGGSNNVNARRMTGPGSAQVAYNLYTSSSYLSVWDNSVGVTGVGNGSDQHLAVYGRVPAQATPAPGVYSDTVVVTVSW</sequence>
<dbReference type="SMART" id="SM00972">
    <property type="entry name" value="SCPU"/>
    <property type="match status" value="1"/>
</dbReference>
<dbReference type="Proteomes" id="UP000015503">
    <property type="component" value="Chromosome"/>
</dbReference>
<dbReference type="AlphaFoldDB" id="S6ARH0"/>
<dbReference type="InterPro" id="IPR007893">
    <property type="entry name" value="Spore_coat_U/FanG"/>
</dbReference>
<dbReference type="PANTHER" id="PTHR37089:SF4">
    <property type="entry name" value="EXPORTED PROTEIN"/>
    <property type="match status" value="1"/>
</dbReference>
<evidence type="ECO:0000313" key="3">
    <source>
        <dbReference type="Proteomes" id="UP000015503"/>
    </source>
</evidence>
<dbReference type="EMBL" id="AP013068">
    <property type="protein sequence ID" value="BAN46596.1"/>
    <property type="molecule type" value="Genomic_DNA"/>
</dbReference>
<name>S6ARH0_METRE</name>